<reference evidence="1 2" key="1">
    <citation type="journal article" date="2014" name="Genome Biol. Evol.">
        <title>Molecular evolution of the substrate utilization strategies and putative virulence factors in mosquito-associated Spiroplasma species.</title>
        <authorList>
            <person name="Chang T.H."/>
            <person name="Lo W.S."/>
            <person name="Ku C."/>
            <person name="Chen L.L."/>
            <person name="Kuo C.H."/>
        </authorList>
    </citation>
    <scope>NUCLEOTIDE SEQUENCE [LARGE SCALE GENOMIC DNA]</scope>
    <source>
        <strain evidence="1">Ar-1343</strain>
    </source>
</reference>
<dbReference type="HOGENOM" id="CLU_1282552_0_0_14"/>
<organism evidence="1 2">
    <name type="scientific">Spiroplasma sabaudiense Ar-1343</name>
    <dbReference type="NCBI Taxonomy" id="1276257"/>
    <lineage>
        <taxon>Bacteria</taxon>
        <taxon>Bacillati</taxon>
        <taxon>Mycoplasmatota</taxon>
        <taxon>Mollicutes</taxon>
        <taxon>Entomoplasmatales</taxon>
        <taxon>Spiroplasmataceae</taxon>
        <taxon>Spiroplasma</taxon>
    </lineage>
</organism>
<dbReference type="AlphaFoldDB" id="W6AJF5"/>
<sequence>MKLLLPLVFVATSTIHPVINLNNIAEKTKIITDADIFSKNIVQLQKITKEEIKRTLHFDKKNTVFKIDKIFDLMKFKGVIYTEKILKFFKNFTFENLNIEESLEKMFTDKKLRLRGQFRPITFWYTYITGYWIANFDNEMSKEIAGGTEIGSDQMGIISEATSAIPGIGGASFLTSAFLSGLSSIFSQNNQGNGVYINFLIAVPVGWGPSTESWS</sequence>
<dbReference type="Proteomes" id="UP000019265">
    <property type="component" value="Chromosome"/>
</dbReference>
<evidence type="ECO:0000313" key="1">
    <source>
        <dbReference type="EMBL" id="AHI53849.1"/>
    </source>
</evidence>
<keyword evidence="2" id="KW-1185">Reference proteome</keyword>
<dbReference type="RefSeq" id="WP_025250990.1">
    <property type="nucleotide sequence ID" value="NZ_CP006934.1"/>
</dbReference>
<dbReference type="STRING" id="1276257.SSABA_v1c04420"/>
<protein>
    <submittedName>
        <fullName evidence="1">Uncharacterized protein</fullName>
    </submittedName>
</protein>
<evidence type="ECO:0000313" key="2">
    <source>
        <dbReference type="Proteomes" id="UP000019265"/>
    </source>
</evidence>
<dbReference type="PATRIC" id="fig|1276257.3.peg.453"/>
<name>W6AJF5_9MOLU</name>
<proteinExistence type="predicted"/>
<dbReference type="OrthoDB" id="391709at2"/>
<gene>
    <name evidence="1" type="ORF">SSABA_v1c04420</name>
</gene>
<accession>W6AJF5</accession>
<dbReference type="EMBL" id="CP006934">
    <property type="protein sequence ID" value="AHI53849.1"/>
    <property type="molecule type" value="Genomic_DNA"/>
</dbReference>
<dbReference type="KEGG" id="ssab:SSABA_v1c04420"/>